<dbReference type="AlphaFoldDB" id="A0A0E9TIL3"/>
<reference evidence="1" key="2">
    <citation type="journal article" date="2015" name="Fish Shellfish Immunol.">
        <title>Early steps in the European eel (Anguilla anguilla)-Vibrio vulnificus interaction in the gills: Role of the RtxA13 toxin.</title>
        <authorList>
            <person name="Callol A."/>
            <person name="Pajuelo D."/>
            <person name="Ebbesson L."/>
            <person name="Teles M."/>
            <person name="MacKenzie S."/>
            <person name="Amaro C."/>
        </authorList>
    </citation>
    <scope>NUCLEOTIDE SEQUENCE</scope>
</reference>
<accession>A0A0E9TIL3</accession>
<dbReference type="EMBL" id="GBXM01056004">
    <property type="protein sequence ID" value="JAH52573.1"/>
    <property type="molecule type" value="Transcribed_RNA"/>
</dbReference>
<proteinExistence type="predicted"/>
<name>A0A0E9TIL3_ANGAN</name>
<sequence>MRSMPILPVLRGTMGKSKVVAGGHFGIFT</sequence>
<evidence type="ECO:0000313" key="1">
    <source>
        <dbReference type="EMBL" id="JAH52573.1"/>
    </source>
</evidence>
<reference evidence="1" key="1">
    <citation type="submission" date="2014-11" db="EMBL/GenBank/DDBJ databases">
        <authorList>
            <person name="Amaro Gonzalez C."/>
        </authorList>
    </citation>
    <scope>NUCLEOTIDE SEQUENCE</scope>
</reference>
<protein>
    <submittedName>
        <fullName evidence="1">Uncharacterized protein</fullName>
    </submittedName>
</protein>
<organism evidence="1">
    <name type="scientific">Anguilla anguilla</name>
    <name type="common">European freshwater eel</name>
    <name type="synonym">Muraena anguilla</name>
    <dbReference type="NCBI Taxonomy" id="7936"/>
    <lineage>
        <taxon>Eukaryota</taxon>
        <taxon>Metazoa</taxon>
        <taxon>Chordata</taxon>
        <taxon>Craniata</taxon>
        <taxon>Vertebrata</taxon>
        <taxon>Euteleostomi</taxon>
        <taxon>Actinopterygii</taxon>
        <taxon>Neopterygii</taxon>
        <taxon>Teleostei</taxon>
        <taxon>Anguilliformes</taxon>
        <taxon>Anguillidae</taxon>
        <taxon>Anguilla</taxon>
    </lineage>
</organism>